<comment type="caution">
    <text evidence="1">The sequence shown here is derived from an EMBL/GenBank/DDBJ whole genome shotgun (WGS) entry which is preliminary data.</text>
</comment>
<evidence type="ECO:0000313" key="1">
    <source>
        <dbReference type="EMBL" id="CBH95771.1"/>
    </source>
</evidence>
<protein>
    <submittedName>
        <fullName evidence="1">Uncharacterized protein</fullName>
    </submittedName>
</protein>
<name>E6PLH0_9ZZZZ</name>
<gene>
    <name evidence="1" type="ORF">CARN2_2038</name>
</gene>
<dbReference type="AlphaFoldDB" id="E6PLH0"/>
<organism evidence="1">
    <name type="scientific">mine drainage metagenome</name>
    <dbReference type="NCBI Taxonomy" id="410659"/>
    <lineage>
        <taxon>unclassified sequences</taxon>
        <taxon>metagenomes</taxon>
        <taxon>ecological metagenomes</taxon>
    </lineage>
</organism>
<accession>E6PLH0</accession>
<sequence>MDYPKWAPPDLVEDHQRHVRALKAGPITESEADESGIHRAPECQRCGCLKCQCVTNGDTLSIFEDVMRLEYSQTKAHESILRRMVCHEPMDIFWAWVEKQKLQDERRREFLPFVIWRQLKIHLIRFVKYPERTNTHKKKALHRIRKAAEELHAAILTDDDANAIAGFVMRATLKSRNLKYRHKVMRLAPSPWTYFYEGETDLLDAQDILRGAYSFGDGTPCIETRATGAQTRPSFPWPLALADYDLPVDCLPWEKQPIEQRLAWWRREIEKISLLELLNHFCHDLRDEAEQPSPVKQRREDGGKHAYFIRAAASILQSHFQTVPPERVADLAGAILDVPLGRDDVRPYLR</sequence>
<proteinExistence type="predicted"/>
<reference evidence="1" key="1">
    <citation type="submission" date="2009-10" db="EMBL/GenBank/DDBJ databases">
        <title>Diversity of trophic interactions inside an arsenic-rich microbial ecosystem.</title>
        <authorList>
            <person name="Bertin P.N."/>
            <person name="Heinrich-Salmeron A."/>
            <person name="Pelletier E."/>
            <person name="Goulhen-Chollet F."/>
            <person name="Arsene-Ploetze F."/>
            <person name="Gallien S."/>
            <person name="Calteau A."/>
            <person name="Vallenet D."/>
            <person name="Casiot C."/>
            <person name="Chane-Woon-Ming B."/>
            <person name="Giloteaux L."/>
            <person name="Barakat M."/>
            <person name="Bonnefoy V."/>
            <person name="Bruneel O."/>
            <person name="Chandler M."/>
            <person name="Cleiss J."/>
            <person name="Duran R."/>
            <person name="Elbaz-Poulichet F."/>
            <person name="Fonknechten N."/>
            <person name="Lauga B."/>
            <person name="Mornico D."/>
            <person name="Ortet P."/>
            <person name="Schaeffer C."/>
            <person name="Siguier P."/>
            <person name="Alexander Thil Smith A."/>
            <person name="Van Dorsselaer A."/>
            <person name="Weissenbach J."/>
            <person name="Medigue C."/>
            <person name="Le Paslier D."/>
        </authorList>
    </citation>
    <scope>NUCLEOTIDE SEQUENCE</scope>
</reference>
<dbReference type="EMBL" id="CABM01000011">
    <property type="protein sequence ID" value="CBH95771.1"/>
    <property type="molecule type" value="Genomic_DNA"/>
</dbReference>